<evidence type="ECO:0000256" key="1">
    <source>
        <dbReference type="SAM" id="MobiDB-lite"/>
    </source>
</evidence>
<accession>K2NT51</accession>
<keyword evidence="2" id="KW-1133">Transmembrane helix</keyword>
<dbReference type="OrthoDB" id="249955at2759"/>
<proteinExistence type="predicted"/>
<reference evidence="4 5" key="1">
    <citation type="journal article" date="2012" name="BMC Genomics">
        <title>Comparative genomic analysis of human infective Trypanosoma cruzi lineages with the bat-restricted subspecies T. cruzi marinkellei.</title>
        <authorList>
            <person name="Franzen O."/>
            <person name="Talavera-Lopez C."/>
            <person name="Ochaya S."/>
            <person name="Butler C.E."/>
            <person name="Messenger L.A."/>
            <person name="Lewis M.D."/>
            <person name="Llewellyn M.S."/>
            <person name="Marinkelle C.J."/>
            <person name="Tyler K.M."/>
            <person name="Miles M.A."/>
            <person name="Andersson B."/>
        </authorList>
    </citation>
    <scope>NUCLEOTIDE SEQUENCE [LARGE SCALE GENOMIC DNA]</scope>
    <source>
        <strain evidence="4 5">B7</strain>
    </source>
</reference>
<evidence type="ECO:0000313" key="4">
    <source>
        <dbReference type="EMBL" id="EKF38191.1"/>
    </source>
</evidence>
<dbReference type="EMBL" id="AHKC01007131">
    <property type="protein sequence ID" value="EKF38191.1"/>
    <property type="molecule type" value="Genomic_DNA"/>
</dbReference>
<evidence type="ECO:0000313" key="5">
    <source>
        <dbReference type="Proteomes" id="UP000007350"/>
    </source>
</evidence>
<protein>
    <submittedName>
        <fullName evidence="4">Uncharacterized protein</fullName>
    </submittedName>
</protein>
<evidence type="ECO:0000256" key="3">
    <source>
        <dbReference type="SAM" id="SignalP"/>
    </source>
</evidence>
<gene>
    <name evidence="4" type="ORF">MOQ_001602</name>
</gene>
<feature type="signal peptide" evidence="3">
    <location>
        <begin position="1"/>
        <end position="18"/>
    </location>
</feature>
<keyword evidence="2" id="KW-0812">Transmembrane</keyword>
<evidence type="ECO:0000256" key="2">
    <source>
        <dbReference type="SAM" id="Phobius"/>
    </source>
</evidence>
<comment type="caution">
    <text evidence="4">The sequence shown here is derived from an EMBL/GenBank/DDBJ whole genome shotgun (WGS) entry which is preliminary data.</text>
</comment>
<organism evidence="4 5">
    <name type="scientific">Trypanosoma cruzi marinkellei</name>
    <dbReference type="NCBI Taxonomy" id="85056"/>
    <lineage>
        <taxon>Eukaryota</taxon>
        <taxon>Discoba</taxon>
        <taxon>Euglenozoa</taxon>
        <taxon>Kinetoplastea</taxon>
        <taxon>Metakinetoplastina</taxon>
        <taxon>Trypanosomatida</taxon>
        <taxon>Trypanosomatidae</taxon>
        <taxon>Trypanosoma</taxon>
        <taxon>Schizotrypanum</taxon>
    </lineage>
</organism>
<feature type="region of interest" description="Disordered" evidence="1">
    <location>
        <begin position="166"/>
        <end position="200"/>
    </location>
</feature>
<keyword evidence="5" id="KW-1185">Reference proteome</keyword>
<dbReference type="AlphaFoldDB" id="K2NT51"/>
<feature type="transmembrane region" description="Helical" evidence="2">
    <location>
        <begin position="42"/>
        <end position="70"/>
    </location>
</feature>
<feature type="transmembrane region" description="Helical" evidence="2">
    <location>
        <begin position="123"/>
        <end position="147"/>
    </location>
</feature>
<sequence length="541" mass="58662">MGAFFLFLFFVVGGGGEGRGGIETPTLKWLMYPLFPPPLSLSPPLCTCFSPFFLFFSFFFFFLVCTHVYAASTGLTQKHTQRNTHFPFSLLFPFLSLSQEKKEVKRFCVGIFFFIKHADGEMFFLPLWVAILCLAGVTLTCFVLNLWREEKRKKAILEAGLPDIVAEPHPQQQQQEEEEKRHGLPSKVTSHHVRRNGEEEMEVEVLSRSREVHVDDGSRTCKDIKAAACFMKPVEAAGTVTGVVVQSSGDVARESSCTSFRTHPSYLPRDGRSTLHMEASFQSFSRPVTPKSEFTAASASASAAATHSTPSIDLGISMTHSSSLSCGKNIRHGSFTLHDDFMHTNTSEAHKDDWGQSDVNEAVEKKSAAASVYTSNNLFMPCKGSDDAVCHADDALSGRGGGGGSGGHKREEGTVLDPFWPSFQRHFTADAGNTFYSTCGDDGEMFICDFEKNPTTEFSDATDGTPRMPPIGASAATAAPSTSGVLFLPTAVPLGGMPSSEPVPHASVLLLSPLAATPLTVGNQSGPTFKENSKVVTSMDT</sequence>
<keyword evidence="3" id="KW-0732">Signal</keyword>
<feature type="chain" id="PRO_5003865775" evidence="3">
    <location>
        <begin position="19"/>
        <end position="541"/>
    </location>
</feature>
<name>K2NT51_TRYCR</name>
<keyword evidence="2" id="KW-0472">Membrane</keyword>
<dbReference type="Proteomes" id="UP000007350">
    <property type="component" value="Unassembled WGS sequence"/>
</dbReference>